<dbReference type="InterPro" id="IPR018551">
    <property type="entry name" value="DUF2007"/>
</dbReference>
<reference evidence="3 4" key="1">
    <citation type="submission" date="2024-04" db="EMBL/GenBank/DDBJ databases">
        <title>Luteolibacter sp. isolated from soil.</title>
        <authorList>
            <person name="An J."/>
        </authorList>
    </citation>
    <scope>NUCLEOTIDE SEQUENCE [LARGE SCALE GENOMIC DNA]</scope>
    <source>
        <strain evidence="3 4">Y139</strain>
    </source>
</reference>
<dbReference type="Proteomes" id="UP001371305">
    <property type="component" value="Unassembled WGS sequence"/>
</dbReference>
<comment type="caution">
    <text evidence="3">The sequence shown here is derived from an EMBL/GenBank/DDBJ whole genome shotgun (WGS) entry which is preliminary data.</text>
</comment>
<dbReference type="InterPro" id="IPR055999">
    <property type="entry name" value="DUF7577"/>
</dbReference>
<protein>
    <submittedName>
        <fullName evidence="3">DUF2007 domain-containing protein</fullName>
    </submittedName>
</protein>
<evidence type="ECO:0000313" key="4">
    <source>
        <dbReference type="Proteomes" id="UP001371305"/>
    </source>
</evidence>
<accession>A0ABU9ASG1</accession>
<dbReference type="Gene3D" id="3.30.70.790">
    <property type="entry name" value="UreE, C-terminal domain"/>
    <property type="match status" value="1"/>
</dbReference>
<keyword evidence="4" id="KW-1185">Reference proteome</keyword>
<dbReference type="Pfam" id="PF09413">
    <property type="entry name" value="DUF2007"/>
    <property type="match status" value="1"/>
</dbReference>
<proteinExistence type="predicted"/>
<feature type="domain" description="DUF2007" evidence="1">
    <location>
        <begin position="1"/>
        <end position="65"/>
    </location>
</feature>
<dbReference type="EMBL" id="JBBUKT010000003">
    <property type="protein sequence ID" value="MEK7950666.1"/>
    <property type="molecule type" value="Genomic_DNA"/>
</dbReference>
<gene>
    <name evidence="3" type="ORF">WKV53_09170</name>
</gene>
<evidence type="ECO:0000259" key="1">
    <source>
        <dbReference type="Pfam" id="PF09413"/>
    </source>
</evidence>
<sequence length="102" mass="11202">MKEVVRERTLIRLSHYQAVLEGAGIPTFIRNEALAHLEVPIPTFCPALCVVDDQDYDRAIGLLHESAEQAAKASTEDCLCPACGEINPRSFDLCWNCGAELA</sequence>
<organism evidence="3 4">
    <name type="scientific">Luteolibacter soli</name>
    <dbReference type="NCBI Taxonomy" id="3135280"/>
    <lineage>
        <taxon>Bacteria</taxon>
        <taxon>Pseudomonadati</taxon>
        <taxon>Verrucomicrobiota</taxon>
        <taxon>Verrucomicrobiia</taxon>
        <taxon>Verrucomicrobiales</taxon>
        <taxon>Verrucomicrobiaceae</taxon>
        <taxon>Luteolibacter</taxon>
    </lineage>
</organism>
<evidence type="ECO:0000259" key="2">
    <source>
        <dbReference type="Pfam" id="PF24463"/>
    </source>
</evidence>
<dbReference type="RefSeq" id="WP_341404274.1">
    <property type="nucleotide sequence ID" value="NZ_JBBUKT010000003.1"/>
</dbReference>
<dbReference type="InterPro" id="IPR011322">
    <property type="entry name" value="N-reg_PII-like_a/b"/>
</dbReference>
<dbReference type="Pfam" id="PF24463">
    <property type="entry name" value="DUF7577"/>
    <property type="match status" value="1"/>
</dbReference>
<evidence type="ECO:0000313" key="3">
    <source>
        <dbReference type="EMBL" id="MEK7950666.1"/>
    </source>
</evidence>
<feature type="domain" description="DUF7577" evidence="2">
    <location>
        <begin position="79"/>
        <end position="101"/>
    </location>
</feature>
<dbReference type="SUPFAM" id="SSF54913">
    <property type="entry name" value="GlnB-like"/>
    <property type="match status" value="1"/>
</dbReference>
<name>A0ABU9ASG1_9BACT</name>